<feature type="domain" description="B30.2/SPRY" evidence="1">
    <location>
        <begin position="1"/>
        <end position="182"/>
    </location>
</feature>
<sequence length="182" mass="20746">MTAAERVISAAAPVTFDSETANPYLTVSEDRLTVMFNGDWQELQPNPKRFISRLFVMAEEGYETGSQYWEVLVGNKPDWDLGLVKESISKEDWIMLTPDNGYWTIGKRGNSYEANTAIPEPISCKLNTQRIGVYLNYEEGMVGFYNADDMVPIYSFTTTFTEKVYPFFSPWGSQEEMKIAPL</sequence>
<dbReference type="SMART" id="SM00589">
    <property type="entry name" value="PRY"/>
    <property type="match status" value="1"/>
</dbReference>
<dbReference type="CDD" id="cd13733">
    <property type="entry name" value="SPRY_PRY_C-I_1"/>
    <property type="match status" value="1"/>
</dbReference>
<dbReference type="InterPro" id="IPR050143">
    <property type="entry name" value="TRIM/RBCC"/>
</dbReference>
<protein>
    <recommendedName>
        <fullName evidence="1">B30.2/SPRY domain-containing protein</fullName>
    </recommendedName>
</protein>
<evidence type="ECO:0000259" key="1">
    <source>
        <dbReference type="PROSITE" id="PS50188"/>
    </source>
</evidence>
<dbReference type="STRING" id="75743.A0A401QAV2"/>
<evidence type="ECO:0000313" key="2">
    <source>
        <dbReference type="EMBL" id="GCB82492.1"/>
    </source>
</evidence>
<dbReference type="PROSITE" id="PS50188">
    <property type="entry name" value="B302_SPRY"/>
    <property type="match status" value="1"/>
</dbReference>
<dbReference type="InterPro" id="IPR043136">
    <property type="entry name" value="B30.2/SPRY_sf"/>
</dbReference>
<dbReference type="Pfam" id="PF13765">
    <property type="entry name" value="PRY"/>
    <property type="match status" value="1"/>
</dbReference>
<dbReference type="Proteomes" id="UP000288216">
    <property type="component" value="Unassembled WGS sequence"/>
</dbReference>
<dbReference type="AlphaFoldDB" id="A0A401QAV2"/>
<keyword evidence="3" id="KW-1185">Reference proteome</keyword>
<dbReference type="EMBL" id="BFAA01022162">
    <property type="protein sequence ID" value="GCB82492.1"/>
    <property type="molecule type" value="Genomic_DNA"/>
</dbReference>
<dbReference type="PANTHER" id="PTHR24103">
    <property type="entry name" value="E3 UBIQUITIN-PROTEIN LIGASE TRIM"/>
    <property type="match status" value="1"/>
</dbReference>
<accession>A0A401QAV2</accession>
<dbReference type="InterPro" id="IPR003879">
    <property type="entry name" value="Butyrophylin_SPRY"/>
</dbReference>
<dbReference type="InterPro" id="IPR013320">
    <property type="entry name" value="ConA-like_dom_sf"/>
</dbReference>
<dbReference type="InterPro" id="IPR006574">
    <property type="entry name" value="PRY"/>
</dbReference>
<dbReference type="SUPFAM" id="SSF49899">
    <property type="entry name" value="Concanavalin A-like lectins/glucanases"/>
    <property type="match status" value="1"/>
</dbReference>
<reference evidence="2 3" key="1">
    <citation type="journal article" date="2018" name="Nat. Ecol. Evol.">
        <title>Shark genomes provide insights into elasmobranch evolution and the origin of vertebrates.</title>
        <authorList>
            <person name="Hara Y"/>
            <person name="Yamaguchi K"/>
            <person name="Onimaru K"/>
            <person name="Kadota M"/>
            <person name="Koyanagi M"/>
            <person name="Keeley SD"/>
            <person name="Tatsumi K"/>
            <person name="Tanaka K"/>
            <person name="Motone F"/>
            <person name="Kageyama Y"/>
            <person name="Nozu R"/>
            <person name="Adachi N"/>
            <person name="Nishimura O"/>
            <person name="Nakagawa R"/>
            <person name="Tanegashima C"/>
            <person name="Kiyatake I"/>
            <person name="Matsumoto R"/>
            <person name="Murakumo K"/>
            <person name="Nishida K"/>
            <person name="Terakita A"/>
            <person name="Kuratani S"/>
            <person name="Sato K"/>
            <person name="Hyodo S Kuraku.S."/>
        </authorList>
    </citation>
    <scope>NUCLEOTIDE SEQUENCE [LARGE SCALE GENOMIC DNA]</scope>
</reference>
<dbReference type="Gene3D" id="2.60.120.920">
    <property type="match status" value="1"/>
</dbReference>
<dbReference type="OMA" id="THIYTYG"/>
<dbReference type="FunFam" id="2.60.120.920:FF:000004">
    <property type="entry name" value="Butyrophilin subfamily 1 member A1"/>
    <property type="match status" value="1"/>
</dbReference>
<name>A0A401QAV2_SCYTO</name>
<proteinExistence type="predicted"/>
<comment type="caution">
    <text evidence="2">The sequence shown here is derived from an EMBL/GenBank/DDBJ whole genome shotgun (WGS) entry which is preliminary data.</text>
</comment>
<evidence type="ECO:0000313" key="3">
    <source>
        <dbReference type="Proteomes" id="UP000288216"/>
    </source>
</evidence>
<dbReference type="Pfam" id="PF00622">
    <property type="entry name" value="SPRY"/>
    <property type="match status" value="1"/>
</dbReference>
<dbReference type="OrthoDB" id="9986391at2759"/>
<dbReference type="InterPro" id="IPR001870">
    <property type="entry name" value="B30.2/SPRY"/>
</dbReference>
<dbReference type="InterPro" id="IPR003877">
    <property type="entry name" value="SPRY_dom"/>
</dbReference>
<gene>
    <name evidence="2" type="ORF">scyTo_0022338</name>
</gene>
<organism evidence="2 3">
    <name type="scientific">Scyliorhinus torazame</name>
    <name type="common">Cloudy catshark</name>
    <name type="synonym">Catulus torazame</name>
    <dbReference type="NCBI Taxonomy" id="75743"/>
    <lineage>
        <taxon>Eukaryota</taxon>
        <taxon>Metazoa</taxon>
        <taxon>Chordata</taxon>
        <taxon>Craniata</taxon>
        <taxon>Vertebrata</taxon>
        <taxon>Chondrichthyes</taxon>
        <taxon>Elasmobranchii</taxon>
        <taxon>Galeomorphii</taxon>
        <taxon>Galeoidea</taxon>
        <taxon>Carcharhiniformes</taxon>
        <taxon>Scyliorhinidae</taxon>
        <taxon>Scyliorhinus</taxon>
    </lineage>
</organism>
<dbReference type="SMART" id="SM00449">
    <property type="entry name" value="SPRY"/>
    <property type="match status" value="1"/>
</dbReference>
<dbReference type="PRINTS" id="PR01407">
    <property type="entry name" value="BUTYPHLNCDUF"/>
</dbReference>